<name>A0A0F8Z939_9ZZZZ</name>
<feature type="transmembrane region" description="Helical" evidence="7">
    <location>
        <begin position="169"/>
        <end position="187"/>
    </location>
</feature>
<evidence type="ECO:0000313" key="9">
    <source>
        <dbReference type="EMBL" id="KKK90292.1"/>
    </source>
</evidence>
<evidence type="ECO:0000256" key="7">
    <source>
        <dbReference type="SAM" id="Phobius"/>
    </source>
</evidence>
<dbReference type="PROSITE" id="PS50928">
    <property type="entry name" value="ABC_TM1"/>
    <property type="match status" value="1"/>
</dbReference>
<dbReference type="GO" id="GO:0071916">
    <property type="term" value="F:dipeptide transmembrane transporter activity"/>
    <property type="evidence" value="ECO:0007669"/>
    <property type="project" value="TreeGrafter"/>
</dbReference>
<dbReference type="InterPro" id="IPR000515">
    <property type="entry name" value="MetI-like"/>
</dbReference>
<dbReference type="AlphaFoldDB" id="A0A0F8Z939"/>
<keyword evidence="2" id="KW-0813">Transport</keyword>
<evidence type="ECO:0000256" key="1">
    <source>
        <dbReference type="ARBA" id="ARBA00004651"/>
    </source>
</evidence>
<dbReference type="InterPro" id="IPR035906">
    <property type="entry name" value="MetI-like_sf"/>
</dbReference>
<comment type="subcellular location">
    <subcellularLocation>
        <location evidence="1">Cell membrane</location>
        <topology evidence="1">Multi-pass membrane protein</topology>
    </subcellularLocation>
</comment>
<dbReference type="PANTHER" id="PTHR43163:SF6">
    <property type="entry name" value="DIPEPTIDE TRANSPORT SYSTEM PERMEASE PROTEIN DPPB-RELATED"/>
    <property type="match status" value="1"/>
</dbReference>
<dbReference type="PANTHER" id="PTHR43163">
    <property type="entry name" value="DIPEPTIDE TRANSPORT SYSTEM PERMEASE PROTEIN DPPB-RELATED"/>
    <property type="match status" value="1"/>
</dbReference>
<dbReference type="Gene3D" id="1.10.3720.10">
    <property type="entry name" value="MetI-like"/>
    <property type="match status" value="1"/>
</dbReference>
<feature type="transmembrane region" description="Helical" evidence="7">
    <location>
        <begin position="227"/>
        <end position="249"/>
    </location>
</feature>
<proteinExistence type="predicted"/>
<organism evidence="9">
    <name type="scientific">marine sediment metagenome</name>
    <dbReference type="NCBI Taxonomy" id="412755"/>
    <lineage>
        <taxon>unclassified sequences</taxon>
        <taxon>metagenomes</taxon>
        <taxon>ecological metagenomes</taxon>
    </lineage>
</organism>
<evidence type="ECO:0000256" key="4">
    <source>
        <dbReference type="ARBA" id="ARBA00022692"/>
    </source>
</evidence>
<feature type="transmembrane region" description="Helical" evidence="7">
    <location>
        <begin position="277"/>
        <end position="299"/>
    </location>
</feature>
<accession>A0A0F8Z939</accession>
<sequence>LITLIVLLFLVSITVFSVLFVLPGDPAEIILGMNATPETLANLRAELGLDRSFIVQYASWIGNLLTGRGSMSITYDVPVYDLILSRLAVTGPLAIFAICFAVVISLPLGIYAARHQNQPGDVIVMFFTQLGLATPEFWLGILLILLFAVKWGLFSAGGFPGWSVSFWGSAKALLLPSFALGVIRASILTRLTRSSMLEVLREDYVRTAWAKGLRERTVVYVHALKNALIPVVTILGLQVGQLVAGAIIIENVYYLPGLGRLVFQAIGQRDLPVVREIVLFMAAAVVFVNFIVDLSYAFLDPRVRLT</sequence>
<evidence type="ECO:0000256" key="6">
    <source>
        <dbReference type="ARBA" id="ARBA00023136"/>
    </source>
</evidence>
<dbReference type="SUPFAM" id="SSF161098">
    <property type="entry name" value="MetI-like"/>
    <property type="match status" value="1"/>
</dbReference>
<feature type="transmembrane region" description="Helical" evidence="7">
    <location>
        <begin position="122"/>
        <end position="149"/>
    </location>
</feature>
<feature type="transmembrane region" description="Helical" evidence="7">
    <location>
        <begin position="87"/>
        <end position="110"/>
    </location>
</feature>
<dbReference type="CDD" id="cd06261">
    <property type="entry name" value="TM_PBP2"/>
    <property type="match status" value="1"/>
</dbReference>
<reference evidence="9" key="1">
    <citation type="journal article" date="2015" name="Nature">
        <title>Complex archaea that bridge the gap between prokaryotes and eukaryotes.</title>
        <authorList>
            <person name="Spang A."/>
            <person name="Saw J.H."/>
            <person name="Jorgensen S.L."/>
            <person name="Zaremba-Niedzwiedzka K."/>
            <person name="Martijn J."/>
            <person name="Lind A.E."/>
            <person name="van Eijk R."/>
            <person name="Schleper C."/>
            <person name="Guy L."/>
            <person name="Ettema T.J."/>
        </authorList>
    </citation>
    <scope>NUCLEOTIDE SEQUENCE</scope>
</reference>
<evidence type="ECO:0000256" key="3">
    <source>
        <dbReference type="ARBA" id="ARBA00022475"/>
    </source>
</evidence>
<feature type="domain" description="ABC transmembrane type-1" evidence="8">
    <location>
        <begin position="87"/>
        <end position="292"/>
    </location>
</feature>
<evidence type="ECO:0000256" key="2">
    <source>
        <dbReference type="ARBA" id="ARBA00022448"/>
    </source>
</evidence>
<keyword evidence="6 7" id="KW-0472">Membrane</keyword>
<dbReference type="Pfam" id="PF19300">
    <property type="entry name" value="BPD_transp_1_N"/>
    <property type="match status" value="1"/>
</dbReference>
<gene>
    <name evidence="9" type="ORF">LCGC14_2724520</name>
</gene>
<feature type="non-terminal residue" evidence="9">
    <location>
        <position position="1"/>
    </location>
</feature>
<keyword evidence="5 7" id="KW-1133">Transmembrane helix</keyword>
<comment type="caution">
    <text evidence="9">The sequence shown here is derived from an EMBL/GenBank/DDBJ whole genome shotgun (WGS) entry which is preliminary data.</text>
</comment>
<dbReference type="InterPro" id="IPR045621">
    <property type="entry name" value="BPD_transp_1_N"/>
</dbReference>
<keyword evidence="4 7" id="KW-0812">Transmembrane</keyword>
<evidence type="ECO:0000259" key="8">
    <source>
        <dbReference type="PROSITE" id="PS50928"/>
    </source>
</evidence>
<dbReference type="Pfam" id="PF00528">
    <property type="entry name" value="BPD_transp_1"/>
    <property type="match status" value="1"/>
</dbReference>
<evidence type="ECO:0000256" key="5">
    <source>
        <dbReference type="ARBA" id="ARBA00022989"/>
    </source>
</evidence>
<protein>
    <recommendedName>
        <fullName evidence="8">ABC transmembrane type-1 domain-containing protein</fullName>
    </recommendedName>
</protein>
<dbReference type="EMBL" id="LAZR01049165">
    <property type="protein sequence ID" value="KKK90292.1"/>
    <property type="molecule type" value="Genomic_DNA"/>
</dbReference>
<keyword evidence="3" id="KW-1003">Cell membrane</keyword>
<dbReference type="GO" id="GO:0005886">
    <property type="term" value="C:plasma membrane"/>
    <property type="evidence" value="ECO:0007669"/>
    <property type="project" value="UniProtKB-SubCell"/>
</dbReference>